<reference evidence="1" key="1">
    <citation type="submission" date="2015-07" db="EMBL/GenBank/DDBJ databases">
        <title>Draft Genome Sequences of Anaerolinea thermolimosa IMO-1, Bellilinea caldifistulae GOMI-1, Leptolinea tardivitalis YMTK-2, Levilinea saccharolytica KIBI-1,Longilinea arvoryzae KOME-1, Previously Described as Members of the Anaerolineaceae (Chloroflexi).</title>
        <authorList>
            <person name="Sekiguchi Y."/>
            <person name="Ohashi A."/>
            <person name="Matsuura N."/>
            <person name="Tourlousse M.D."/>
        </authorList>
    </citation>
    <scope>NUCLEOTIDE SEQUENCE [LARGE SCALE GENOMIC DNA]</scope>
    <source>
        <strain evidence="1">KOME-1</strain>
    </source>
</reference>
<evidence type="ECO:0000313" key="1">
    <source>
        <dbReference type="EMBL" id="GAP16112.1"/>
    </source>
</evidence>
<accession>A0A0K8MZN8</accession>
<dbReference type="AlphaFoldDB" id="A0A0K8MZN8"/>
<dbReference type="STRING" id="360412.LARV_03908"/>
<evidence type="ECO:0000313" key="2">
    <source>
        <dbReference type="Proteomes" id="UP000055060"/>
    </source>
</evidence>
<keyword evidence="2" id="KW-1185">Reference proteome</keyword>
<gene>
    <name evidence="1" type="ORF">LARV_03908</name>
</gene>
<dbReference type="EMBL" id="DF967973">
    <property type="protein sequence ID" value="GAP16112.1"/>
    <property type="molecule type" value="Genomic_DNA"/>
</dbReference>
<sequence>MREVEDTGWVERRKPLLSSADAGTKPNLEALIFPVNFMNGVEKKR</sequence>
<dbReference type="Proteomes" id="UP000055060">
    <property type="component" value="Unassembled WGS sequence"/>
</dbReference>
<organism evidence="1">
    <name type="scientific">Longilinea arvoryzae</name>
    <dbReference type="NCBI Taxonomy" id="360412"/>
    <lineage>
        <taxon>Bacteria</taxon>
        <taxon>Bacillati</taxon>
        <taxon>Chloroflexota</taxon>
        <taxon>Anaerolineae</taxon>
        <taxon>Anaerolineales</taxon>
        <taxon>Anaerolineaceae</taxon>
        <taxon>Longilinea</taxon>
    </lineage>
</organism>
<protein>
    <submittedName>
        <fullName evidence="1">Uncharacterized protein</fullName>
    </submittedName>
</protein>
<proteinExistence type="predicted"/>
<name>A0A0K8MZN8_9CHLR</name>